<name>A0A364MV44_STELY</name>
<gene>
    <name evidence="4" type="ORF">DDE83_007825</name>
</gene>
<evidence type="ECO:0000313" key="5">
    <source>
        <dbReference type="Proteomes" id="UP000249619"/>
    </source>
</evidence>
<feature type="region of interest" description="Disordered" evidence="2">
    <location>
        <begin position="89"/>
        <end position="121"/>
    </location>
</feature>
<organism evidence="4 5">
    <name type="scientific">Stemphylium lycopersici</name>
    <name type="common">Tomato gray leaf spot disease fungus</name>
    <name type="synonym">Thyrospora lycopersici</name>
    <dbReference type="NCBI Taxonomy" id="183478"/>
    <lineage>
        <taxon>Eukaryota</taxon>
        <taxon>Fungi</taxon>
        <taxon>Dikarya</taxon>
        <taxon>Ascomycota</taxon>
        <taxon>Pezizomycotina</taxon>
        <taxon>Dothideomycetes</taxon>
        <taxon>Pleosporomycetidae</taxon>
        <taxon>Pleosporales</taxon>
        <taxon>Pleosporineae</taxon>
        <taxon>Pleosporaceae</taxon>
        <taxon>Stemphylium</taxon>
    </lineage>
</organism>
<dbReference type="InterPro" id="IPR013087">
    <property type="entry name" value="Znf_C2H2_type"/>
</dbReference>
<keyword evidence="1" id="KW-0863">Zinc-finger</keyword>
<dbReference type="PROSITE" id="PS50157">
    <property type="entry name" value="ZINC_FINGER_C2H2_2"/>
    <property type="match status" value="1"/>
</dbReference>
<dbReference type="GO" id="GO:0008270">
    <property type="term" value="F:zinc ion binding"/>
    <property type="evidence" value="ECO:0007669"/>
    <property type="project" value="UniProtKB-KW"/>
</dbReference>
<feature type="compositionally biased region" description="Polar residues" evidence="2">
    <location>
        <begin position="102"/>
        <end position="113"/>
    </location>
</feature>
<evidence type="ECO:0000259" key="3">
    <source>
        <dbReference type="PROSITE" id="PS50157"/>
    </source>
</evidence>
<proteinExistence type="predicted"/>
<keyword evidence="1" id="KW-0479">Metal-binding</keyword>
<comment type="caution">
    <text evidence="4">The sequence shown here is derived from an EMBL/GenBank/DDBJ whole genome shotgun (WGS) entry which is preliminary data.</text>
</comment>
<dbReference type="STRING" id="183478.A0A364MV44"/>
<dbReference type="SMART" id="SM00355">
    <property type="entry name" value="ZnF_C2H2"/>
    <property type="match status" value="2"/>
</dbReference>
<evidence type="ECO:0000313" key="4">
    <source>
        <dbReference type="EMBL" id="RAR04453.1"/>
    </source>
</evidence>
<dbReference type="Gene3D" id="3.30.160.60">
    <property type="entry name" value="Classic Zinc Finger"/>
    <property type="match status" value="1"/>
</dbReference>
<keyword evidence="5" id="KW-1185">Reference proteome</keyword>
<sequence length="251" mass="27683">MSICVLCNRNFGSDKALKQHEVNSPKHASFGSDRTLKQDRVNSPEPALFGCKACNRSFSSQAALSQHQKDSAVHQRPRKDSGTTAVTPALLADNFPLPVPTSPNGRSTSQNDQSSRETTTENISRAYLTFDSPFTVLENRLRALNITDVNAIVAAQKIDQAHRPTRQQETKISFKFPELHQRIAEAVAPEIAFTWFNYDMEAHPEHSYTTKKADGAVRSSQLGYEDTLVVDTMLLCTTSIAIRASGWGASS</sequence>
<dbReference type="SUPFAM" id="SSF57667">
    <property type="entry name" value="beta-beta-alpha zinc fingers"/>
    <property type="match status" value="1"/>
</dbReference>
<feature type="region of interest" description="Disordered" evidence="2">
    <location>
        <begin position="19"/>
        <end position="41"/>
    </location>
</feature>
<accession>A0A364MV44</accession>
<reference evidence="5" key="1">
    <citation type="submission" date="2018-05" db="EMBL/GenBank/DDBJ databases">
        <title>Draft genome sequence of Stemphylium lycopersici strain CIDEFI 213.</title>
        <authorList>
            <person name="Medina R."/>
            <person name="Franco M.E.E."/>
            <person name="Lucentini C.G."/>
            <person name="Saparrat M.C.N."/>
            <person name="Balatti P.A."/>
        </authorList>
    </citation>
    <scope>NUCLEOTIDE SEQUENCE [LARGE SCALE GENOMIC DNA]</scope>
    <source>
        <strain evidence="5">CIDEFI 213</strain>
    </source>
</reference>
<dbReference type="EMBL" id="QGDH01000154">
    <property type="protein sequence ID" value="RAR04453.1"/>
    <property type="molecule type" value="Genomic_DNA"/>
</dbReference>
<dbReference type="AlphaFoldDB" id="A0A364MV44"/>
<protein>
    <submittedName>
        <fullName evidence="4">Zinc double-stranded rna binding protein</fullName>
    </submittedName>
</protein>
<keyword evidence="1" id="KW-0862">Zinc</keyword>
<dbReference type="InterPro" id="IPR036236">
    <property type="entry name" value="Znf_C2H2_sf"/>
</dbReference>
<evidence type="ECO:0000256" key="1">
    <source>
        <dbReference type="PROSITE-ProRule" id="PRU00042"/>
    </source>
</evidence>
<evidence type="ECO:0000256" key="2">
    <source>
        <dbReference type="SAM" id="MobiDB-lite"/>
    </source>
</evidence>
<dbReference type="Proteomes" id="UP000249619">
    <property type="component" value="Unassembled WGS sequence"/>
</dbReference>
<feature type="domain" description="C2H2-type" evidence="3">
    <location>
        <begin position="49"/>
        <end position="79"/>
    </location>
</feature>
<dbReference type="Pfam" id="PF12874">
    <property type="entry name" value="zf-met"/>
    <property type="match status" value="2"/>
</dbReference>